<accession>A0A285IXG3</accession>
<organism evidence="5 6">
    <name type="scientific">Paractinoplanes atraurantiacus</name>
    <dbReference type="NCBI Taxonomy" id="1036182"/>
    <lineage>
        <taxon>Bacteria</taxon>
        <taxon>Bacillati</taxon>
        <taxon>Actinomycetota</taxon>
        <taxon>Actinomycetes</taxon>
        <taxon>Micromonosporales</taxon>
        <taxon>Micromonosporaceae</taxon>
        <taxon>Paractinoplanes</taxon>
    </lineage>
</organism>
<dbReference type="PRINTS" id="PR00368">
    <property type="entry name" value="FADPNR"/>
</dbReference>
<evidence type="ECO:0000256" key="2">
    <source>
        <dbReference type="ARBA" id="ARBA00023002"/>
    </source>
</evidence>
<proteinExistence type="predicted"/>
<keyword evidence="2" id="KW-0560">Oxidoreductase</keyword>
<dbReference type="Gene3D" id="3.50.50.60">
    <property type="entry name" value="FAD/NAD(P)-binding domain"/>
    <property type="match status" value="2"/>
</dbReference>
<dbReference type="AlphaFoldDB" id="A0A285IXG3"/>
<dbReference type="CDD" id="cd00038">
    <property type="entry name" value="CAP_ED"/>
    <property type="match status" value="1"/>
</dbReference>
<dbReference type="InterPro" id="IPR000595">
    <property type="entry name" value="cNMP-bd_dom"/>
</dbReference>
<gene>
    <name evidence="5" type="ORF">SAMN05421748_11325</name>
</gene>
<protein>
    <submittedName>
        <fullName evidence="5">Thioredoxin reductase (NADPH)</fullName>
    </submittedName>
</protein>
<keyword evidence="6" id="KW-1185">Reference proteome</keyword>
<dbReference type="InterPro" id="IPR036188">
    <property type="entry name" value="FAD/NAD-bd_sf"/>
</dbReference>
<evidence type="ECO:0000256" key="1">
    <source>
        <dbReference type="ARBA" id="ARBA00022630"/>
    </source>
</evidence>
<feature type="domain" description="Cyclic nucleotide-binding" evidence="4">
    <location>
        <begin position="47"/>
        <end position="164"/>
    </location>
</feature>
<dbReference type="PANTHER" id="PTHR48105">
    <property type="entry name" value="THIOREDOXIN REDUCTASE 1-RELATED-RELATED"/>
    <property type="match status" value="1"/>
</dbReference>
<reference evidence="6" key="1">
    <citation type="submission" date="2017-09" db="EMBL/GenBank/DDBJ databases">
        <authorList>
            <person name="Varghese N."/>
            <person name="Submissions S."/>
        </authorList>
    </citation>
    <scope>NUCLEOTIDE SEQUENCE [LARGE SCALE GENOMIC DNA]</scope>
    <source>
        <strain evidence="6">CGMCC 4.6857</strain>
    </source>
</reference>
<name>A0A285IXG3_9ACTN</name>
<dbReference type="Gene3D" id="2.60.120.10">
    <property type="entry name" value="Jelly Rolls"/>
    <property type="match status" value="1"/>
</dbReference>
<sequence length="580" mass="60200">MPSRGLTTGSAVSGVTLSRAAPLWEHAPMVTPFPELGEQFEELAAAALVVLDKEQFTRAITYGQPQPVKAGDTLFDIGDENLDLILIESGGADVVRAGGDEPILHAGPRQFVGELNLLTGQTRFLTAHATADGVVHRVTAAAFRRLMAQDTELSDILLRAFLARRQILVSHAAPSLDVVADDGTAEGLALRTFLVRQDLPYRWLQPGTAEAEQVTAGAGLTLTDLPAAITPRLTLRNVDPGTLSHSLGLTYRRTPKGIADLTIVGAGPAGLAAAVYGASEGLETVLLDAVATGGQAAASSRIENYLGFPFGLSGEALAARAVVQALKFGAHLGSPCGVAALATRPDGTHLITLVDGTEIPTRTVLIATGAAYRNLPLGRWADFVGAGIYYAATDLEAKAVSGLPVTVVGGANSAGQAAIYLARHAGEVTLAVRGDSLTKDMSNYLVERILADPRITVRTATEVTSLAGGHRLEEITLTERGTGAGDACGCFGLFCFIGAQPATGWLTDVALDENGFVPTDVQLGGRWTGTTRPALPFETSIPGVFAAGDVRTDSMKRVAAAVGEGASAVRSVHQALAHLG</sequence>
<comment type="catalytic activity">
    <reaction evidence="3">
        <text>[thioredoxin]-dithiol + NADP(+) = [thioredoxin]-disulfide + NADPH + H(+)</text>
        <dbReference type="Rhea" id="RHEA:20345"/>
        <dbReference type="Rhea" id="RHEA-COMP:10698"/>
        <dbReference type="Rhea" id="RHEA-COMP:10700"/>
        <dbReference type="ChEBI" id="CHEBI:15378"/>
        <dbReference type="ChEBI" id="CHEBI:29950"/>
        <dbReference type="ChEBI" id="CHEBI:50058"/>
        <dbReference type="ChEBI" id="CHEBI:57783"/>
        <dbReference type="ChEBI" id="CHEBI:58349"/>
        <dbReference type="EC" id="1.8.1.9"/>
    </reaction>
</comment>
<dbReference type="InterPro" id="IPR023753">
    <property type="entry name" value="FAD/NAD-binding_dom"/>
</dbReference>
<dbReference type="SMART" id="SM00100">
    <property type="entry name" value="cNMP"/>
    <property type="match status" value="1"/>
</dbReference>
<dbReference type="PRINTS" id="PR00469">
    <property type="entry name" value="PNDRDTASEII"/>
</dbReference>
<dbReference type="PROSITE" id="PS50042">
    <property type="entry name" value="CNMP_BINDING_3"/>
    <property type="match status" value="1"/>
</dbReference>
<dbReference type="SUPFAM" id="SSF51206">
    <property type="entry name" value="cAMP-binding domain-like"/>
    <property type="match status" value="1"/>
</dbReference>
<dbReference type="GO" id="GO:0004791">
    <property type="term" value="F:thioredoxin-disulfide reductase (NADPH) activity"/>
    <property type="evidence" value="ECO:0007669"/>
    <property type="project" value="UniProtKB-EC"/>
</dbReference>
<evidence type="ECO:0000313" key="5">
    <source>
        <dbReference type="EMBL" id="SNY52523.1"/>
    </source>
</evidence>
<dbReference type="InterPro" id="IPR018490">
    <property type="entry name" value="cNMP-bd_dom_sf"/>
</dbReference>
<dbReference type="InterPro" id="IPR014710">
    <property type="entry name" value="RmlC-like_jellyroll"/>
</dbReference>
<evidence type="ECO:0000256" key="3">
    <source>
        <dbReference type="ARBA" id="ARBA00048132"/>
    </source>
</evidence>
<dbReference type="Proteomes" id="UP000219612">
    <property type="component" value="Unassembled WGS sequence"/>
</dbReference>
<dbReference type="InterPro" id="IPR050097">
    <property type="entry name" value="Ferredoxin-NADP_redctase_2"/>
</dbReference>
<dbReference type="Pfam" id="PF00027">
    <property type="entry name" value="cNMP_binding"/>
    <property type="match status" value="1"/>
</dbReference>
<dbReference type="Pfam" id="PF07992">
    <property type="entry name" value="Pyr_redox_2"/>
    <property type="match status" value="1"/>
</dbReference>
<keyword evidence="1" id="KW-0285">Flavoprotein</keyword>
<dbReference type="EMBL" id="OBDY01000013">
    <property type="protein sequence ID" value="SNY52523.1"/>
    <property type="molecule type" value="Genomic_DNA"/>
</dbReference>
<dbReference type="SUPFAM" id="SSF51905">
    <property type="entry name" value="FAD/NAD(P)-binding domain"/>
    <property type="match status" value="1"/>
</dbReference>
<evidence type="ECO:0000313" key="6">
    <source>
        <dbReference type="Proteomes" id="UP000219612"/>
    </source>
</evidence>
<evidence type="ECO:0000259" key="4">
    <source>
        <dbReference type="PROSITE" id="PS50042"/>
    </source>
</evidence>